<dbReference type="Proteomes" id="UP000199301">
    <property type="component" value="Unassembled WGS sequence"/>
</dbReference>
<accession>A0A1H1AI10</accession>
<dbReference type="GO" id="GO:0046653">
    <property type="term" value="P:tetrahydrofolate metabolic process"/>
    <property type="evidence" value="ECO:0007669"/>
    <property type="project" value="InterPro"/>
</dbReference>
<sequence length="89" mass="10373">MLLIRCPWCGDRDEVEFRYGGQADVAHPADPHELDDAEWGKFLFVRANPMGALTERWVHTAGCRRWFSVVRDTATNEMTPDIPRRRESR</sequence>
<evidence type="ECO:0000313" key="1">
    <source>
        <dbReference type="EMBL" id="SDQ39267.1"/>
    </source>
</evidence>
<dbReference type="STRING" id="995062.SAMN04489718_1589"/>
<proteinExistence type="predicted"/>
<keyword evidence="2" id="KW-1185">Reference proteome</keyword>
<dbReference type="Pfam" id="PF04267">
    <property type="entry name" value="SoxD"/>
    <property type="match status" value="1"/>
</dbReference>
<name>A0A1H1AI10_9ACTN</name>
<evidence type="ECO:0000313" key="2">
    <source>
        <dbReference type="Proteomes" id="UP000199301"/>
    </source>
</evidence>
<dbReference type="Gene3D" id="3.30.2270.10">
    <property type="entry name" value="Folate-binding superfamily"/>
    <property type="match status" value="1"/>
</dbReference>
<dbReference type="InterPro" id="IPR006279">
    <property type="entry name" value="SoxD"/>
</dbReference>
<gene>
    <name evidence="1" type="ORF">SAMN04489718_1589</name>
</gene>
<dbReference type="GO" id="GO:0008115">
    <property type="term" value="F:sarcosine oxidase activity"/>
    <property type="evidence" value="ECO:0007669"/>
    <property type="project" value="InterPro"/>
</dbReference>
<dbReference type="RefSeq" id="WP_092522074.1">
    <property type="nucleotide sequence ID" value="NZ_FNKO01000001.1"/>
</dbReference>
<dbReference type="AlphaFoldDB" id="A0A1H1AI10"/>
<dbReference type="EMBL" id="FNKO01000001">
    <property type="protein sequence ID" value="SDQ39267.1"/>
    <property type="molecule type" value="Genomic_DNA"/>
</dbReference>
<dbReference type="InterPro" id="IPR038561">
    <property type="entry name" value="SoxD_sf"/>
</dbReference>
<reference evidence="2" key="1">
    <citation type="submission" date="2016-10" db="EMBL/GenBank/DDBJ databases">
        <authorList>
            <person name="Varghese N."/>
            <person name="Submissions S."/>
        </authorList>
    </citation>
    <scope>NUCLEOTIDE SEQUENCE [LARGE SCALE GENOMIC DNA]</scope>
    <source>
        <strain evidence="2">DSM 45459</strain>
    </source>
</reference>
<dbReference type="OrthoDB" id="7159274at2"/>
<protein>
    <submittedName>
        <fullName evidence="1">Sarcosine oxidase subunit delta</fullName>
    </submittedName>
</protein>
<organism evidence="1 2">
    <name type="scientific">Actinopolyspora saharensis</name>
    <dbReference type="NCBI Taxonomy" id="995062"/>
    <lineage>
        <taxon>Bacteria</taxon>
        <taxon>Bacillati</taxon>
        <taxon>Actinomycetota</taxon>
        <taxon>Actinomycetes</taxon>
        <taxon>Actinopolysporales</taxon>
        <taxon>Actinopolysporaceae</taxon>
        <taxon>Actinopolyspora</taxon>
    </lineage>
</organism>